<comment type="pathway">
    <text evidence="1">Secondary metabolite biosynthesis; hopanoid biosynthesis.</text>
</comment>
<dbReference type="NCBIfam" id="TIGR01507">
    <property type="entry name" value="hopene_cyclase"/>
    <property type="match status" value="1"/>
</dbReference>
<dbReference type="EMBL" id="BOQT01000001">
    <property type="protein sequence ID" value="GIN19166.1"/>
    <property type="molecule type" value="Genomic_DNA"/>
</dbReference>
<dbReference type="SFLD" id="SFLDG01016">
    <property type="entry name" value="Prenyltransferase_Like_2"/>
    <property type="match status" value="1"/>
</dbReference>
<keyword evidence="5" id="KW-1133">Transmembrane helix</keyword>
<name>A0ABQ4K0J9_9BACI</name>
<evidence type="ECO:0000256" key="5">
    <source>
        <dbReference type="SAM" id="Phobius"/>
    </source>
</evidence>
<dbReference type="PANTHER" id="PTHR11764">
    <property type="entry name" value="TERPENE CYCLASE/MUTASE FAMILY MEMBER"/>
    <property type="match status" value="1"/>
</dbReference>
<comment type="similarity">
    <text evidence="2">Belongs to the terpene cyclase/mutase family.</text>
</comment>
<dbReference type="InterPro" id="IPR008930">
    <property type="entry name" value="Terpenoid_cyclase/PrenylTrfase"/>
</dbReference>
<evidence type="ECO:0000256" key="1">
    <source>
        <dbReference type="ARBA" id="ARBA00004999"/>
    </source>
</evidence>
<keyword evidence="5" id="KW-0472">Membrane</keyword>
<organism evidence="8 9">
    <name type="scientific">Siminovitchia fordii</name>
    <dbReference type="NCBI Taxonomy" id="254759"/>
    <lineage>
        <taxon>Bacteria</taxon>
        <taxon>Bacillati</taxon>
        <taxon>Bacillota</taxon>
        <taxon>Bacilli</taxon>
        <taxon>Bacillales</taxon>
        <taxon>Bacillaceae</taxon>
        <taxon>Siminovitchia</taxon>
    </lineage>
</organism>
<feature type="domain" description="Squalene cyclase N-terminal" evidence="7">
    <location>
        <begin position="9"/>
        <end position="292"/>
    </location>
</feature>
<dbReference type="PANTHER" id="PTHR11764:SF20">
    <property type="entry name" value="LANOSTEROL SYNTHASE"/>
    <property type="match status" value="1"/>
</dbReference>
<dbReference type="SUPFAM" id="SSF48239">
    <property type="entry name" value="Terpenoid cyclases/Protein prenyltransferases"/>
    <property type="match status" value="2"/>
</dbReference>
<dbReference type="Gene3D" id="1.50.10.20">
    <property type="match status" value="2"/>
</dbReference>
<dbReference type="PROSITE" id="PS01074">
    <property type="entry name" value="TERPENE_SYNTHASES"/>
    <property type="match status" value="1"/>
</dbReference>
<proteinExistence type="inferred from homology"/>
<dbReference type="RefSeq" id="WP_018705359.1">
    <property type="nucleotide sequence ID" value="NZ_BOQT01000001.1"/>
</dbReference>
<protein>
    <submittedName>
        <fullName evidence="8">Sporulenol synthase</fullName>
    </submittedName>
</protein>
<evidence type="ECO:0000259" key="6">
    <source>
        <dbReference type="Pfam" id="PF13243"/>
    </source>
</evidence>
<accession>A0ABQ4K0J9</accession>
<dbReference type="Pfam" id="PF13249">
    <property type="entry name" value="SQHop_cyclase_N"/>
    <property type="match status" value="1"/>
</dbReference>
<comment type="caution">
    <text evidence="8">The sequence shown here is derived from an EMBL/GenBank/DDBJ whole genome shotgun (WGS) entry which is preliminary data.</text>
</comment>
<dbReference type="InterPro" id="IPR032697">
    <property type="entry name" value="SQ_cyclase_N"/>
</dbReference>
<evidence type="ECO:0000256" key="2">
    <source>
        <dbReference type="ARBA" id="ARBA00009755"/>
    </source>
</evidence>
<evidence type="ECO:0000256" key="4">
    <source>
        <dbReference type="ARBA" id="ARBA00023235"/>
    </source>
</evidence>
<feature type="transmembrane region" description="Helical" evidence="5">
    <location>
        <begin position="486"/>
        <end position="506"/>
    </location>
</feature>
<keyword evidence="4" id="KW-0413">Isomerase</keyword>
<evidence type="ECO:0000313" key="9">
    <source>
        <dbReference type="Proteomes" id="UP000680279"/>
    </source>
</evidence>
<dbReference type="Pfam" id="PF13243">
    <property type="entry name" value="SQHop_cyclase_C"/>
    <property type="match status" value="1"/>
</dbReference>
<dbReference type="NCBIfam" id="TIGR01787">
    <property type="entry name" value="squalene_cyclas"/>
    <property type="match status" value="1"/>
</dbReference>
<keyword evidence="9" id="KW-1185">Reference proteome</keyword>
<reference evidence="8 9" key="1">
    <citation type="submission" date="2021-03" db="EMBL/GenBank/DDBJ databases">
        <title>Antimicrobial resistance genes in bacteria isolated from Japanese honey, and their potential for conferring macrolide and lincosamide resistance in the American foulbrood pathogen Paenibacillus larvae.</title>
        <authorList>
            <person name="Okamoto M."/>
            <person name="Kumagai M."/>
            <person name="Kanamori H."/>
            <person name="Takamatsu D."/>
        </authorList>
    </citation>
    <scope>NUCLEOTIDE SEQUENCE [LARGE SCALE GENOMIC DNA]</scope>
    <source>
        <strain evidence="8 9">J1TS3</strain>
    </source>
</reference>
<evidence type="ECO:0000256" key="3">
    <source>
        <dbReference type="ARBA" id="ARBA00022737"/>
    </source>
</evidence>
<evidence type="ECO:0000313" key="8">
    <source>
        <dbReference type="EMBL" id="GIN19166.1"/>
    </source>
</evidence>
<keyword evidence="3" id="KW-0677">Repeat</keyword>
<gene>
    <name evidence="8" type="primary">sqhC</name>
    <name evidence="8" type="ORF">J1TS3_03000</name>
</gene>
<keyword evidence="5" id="KW-0812">Transmembrane</keyword>
<dbReference type="InterPro" id="IPR002365">
    <property type="entry name" value="Terpene_synthase_CS"/>
</dbReference>
<evidence type="ECO:0000259" key="7">
    <source>
        <dbReference type="Pfam" id="PF13249"/>
    </source>
</evidence>
<dbReference type="InterPro" id="IPR006400">
    <property type="entry name" value="Hopene-cyclase"/>
</dbReference>
<dbReference type="InterPro" id="IPR018333">
    <property type="entry name" value="Squalene_cyclase"/>
</dbReference>
<dbReference type="InterPro" id="IPR032696">
    <property type="entry name" value="SQ_cyclase_C"/>
</dbReference>
<feature type="domain" description="Squalene cyclase C-terminal" evidence="6">
    <location>
        <begin position="306"/>
        <end position="621"/>
    </location>
</feature>
<sequence>MTYSTEELISKITEILKDEQTADGSWNYPFDTGVKTDSYMIILLRTLEINDEDLIRRLTERILSKQEKDGAWKLFHDEKEGNLSYTVESYYALLYSGFYSKSDTRLRRAKSFILKNGGMEKTEMFTKVLLALTGQYKWPTFFPLPVELMLLPLSFPINFYDFSVFGRANLAPIMILAAKKYSKKAKGSPDLSDLFATRTNEFFSAKEKRSFENIYSIIEHGIKSILMAPGYVRSYAIERAKQYMLNHLETDGTFYSYFSSTFLMVFALMSLGYKKDDPIILNAVDGLKRMECTIQGYSHMQYTTANVWNTTLISYALQNAGVPPSDPTIVAANEYLLERQQYKYGDWVIHNPDPLPGGWGFSDINTFNPDVDDTTAALRAFSPLVTENSALRSSWDRGSGWALSMQNDDGGWPAFEKNVDKKIMDLLPIEKSRFLVSDASSADLTGRTLEFFGNYTNMPKKNKNIINGVDWLLANQKKDGSWYGRWGICFIYGTWAAITGLIATGVDRKNKSIQKAIAWLKKIQNKDGGWGESCNSDIKNTYVPLHKSHITQTAWALDALIAAENQLTPEIEAGIRYLLHSFDNEDWTWDYPVGQGMGGSFYIHYHSYRHIYPLLALANYEKKIKKQKSPAH</sequence>
<dbReference type="Proteomes" id="UP000680279">
    <property type="component" value="Unassembled WGS sequence"/>
</dbReference>